<keyword evidence="5" id="KW-0677">Repeat</keyword>
<dbReference type="PANTHER" id="PTHR31884">
    <property type="entry name" value="POLYGALACTURONASE"/>
    <property type="match status" value="1"/>
</dbReference>
<evidence type="ECO:0000313" key="10">
    <source>
        <dbReference type="EMBL" id="KAK5085083.1"/>
    </source>
</evidence>
<organism evidence="10 11">
    <name type="scientific">Lithohypha guttulata</name>
    <dbReference type="NCBI Taxonomy" id="1690604"/>
    <lineage>
        <taxon>Eukaryota</taxon>
        <taxon>Fungi</taxon>
        <taxon>Dikarya</taxon>
        <taxon>Ascomycota</taxon>
        <taxon>Pezizomycotina</taxon>
        <taxon>Eurotiomycetes</taxon>
        <taxon>Chaetothyriomycetidae</taxon>
        <taxon>Chaetothyriales</taxon>
        <taxon>Trichomeriaceae</taxon>
        <taxon>Lithohypha</taxon>
    </lineage>
</organism>
<keyword evidence="7 9" id="KW-0326">Glycosidase</keyword>
<comment type="caution">
    <text evidence="10">The sequence shown here is derived from an EMBL/GenBank/DDBJ whole genome shotgun (WGS) entry which is preliminary data.</text>
</comment>
<dbReference type="Proteomes" id="UP001345013">
    <property type="component" value="Unassembled WGS sequence"/>
</dbReference>
<evidence type="ECO:0000256" key="3">
    <source>
        <dbReference type="ARBA" id="ARBA00022525"/>
    </source>
</evidence>
<dbReference type="Gene3D" id="2.160.20.10">
    <property type="entry name" value="Single-stranded right-handed beta-helix, Pectin lyase-like"/>
    <property type="match status" value="1"/>
</dbReference>
<dbReference type="Pfam" id="PF00295">
    <property type="entry name" value="Glyco_hydro_28"/>
    <property type="match status" value="1"/>
</dbReference>
<keyword evidence="8" id="KW-0961">Cell wall biogenesis/degradation</keyword>
<dbReference type="InterPro" id="IPR012334">
    <property type="entry name" value="Pectin_lyas_fold"/>
</dbReference>
<gene>
    <name evidence="10" type="ORF">LTR24_007219</name>
</gene>
<comment type="similarity">
    <text evidence="2 9">Belongs to the glycosyl hydrolase 28 family.</text>
</comment>
<dbReference type="PANTHER" id="PTHR31884:SF1">
    <property type="entry name" value="POLYGALACTURONASE"/>
    <property type="match status" value="1"/>
</dbReference>
<dbReference type="EMBL" id="JAVRRG010000105">
    <property type="protein sequence ID" value="KAK5085083.1"/>
    <property type="molecule type" value="Genomic_DNA"/>
</dbReference>
<dbReference type="InterPro" id="IPR000743">
    <property type="entry name" value="Glyco_hydro_28"/>
</dbReference>
<evidence type="ECO:0000256" key="2">
    <source>
        <dbReference type="ARBA" id="ARBA00008834"/>
    </source>
</evidence>
<protein>
    <submittedName>
        <fullName evidence="10">Uncharacterized protein</fullName>
    </submittedName>
</protein>
<evidence type="ECO:0000256" key="4">
    <source>
        <dbReference type="ARBA" id="ARBA00022729"/>
    </source>
</evidence>
<name>A0ABR0K3K7_9EURO</name>
<evidence type="ECO:0000256" key="7">
    <source>
        <dbReference type="ARBA" id="ARBA00023295"/>
    </source>
</evidence>
<comment type="subcellular location">
    <subcellularLocation>
        <location evidence="1">Secreted</location>
    </subcellularLocation>
</comment>
<evidence type="ECO:0000313" key="11">
    <source>
        <dbReference type="Proteomes" id="UP001345013"/>
    </source>
</evidence>
<evidence type="ECO:0000256" key="6">
    <source>
        <dbReference type="ARBA" id="ARBA00022801"/>
    </source>
</evidence>
<dbReference type="SUPFAM" id="SSF51126">
    <property type="entry name" value="Pectin lyase-like"/>
    <property type="match status" value="1"/>
</dbReference>
<reference evidence="10 11" key="1">
    <citation type="submission" date="2023-08" db="EMBL/GenBank/DDBJ databases">
        <title>Black Yeasts Isolated from many extreme environments.</title>
        <authorList>
            <person name="Coleine C."/>
            <person name="Stajich J.E."/>
            <person name="Selbmann L."/>
        </authorList>
    </citation>
    <scope>NUCLEOTIDE SEQUENCE [LARGE SCALE GENOMIC DNA]</scope>
    <source>
        <strain evidence="10 11">CCFEE 5885</strain>
    </source>
</reference>
<keyword evidence="6 9" id="KW-0378">Hydrolase</keyword>
<keyword evidence="3" id="KW-0964">Secreted</keyword>
<dbReference type="InterPro" id="IPR050434">
    <property type="entry name" value="Glycosyl_hydrlase_28"/>
</dbReference>
<accession>A0ABR0K3K7</accession>
<evidence type="ECO:0000256" key="9">
    <source>
        <dbReference type="RuleBase" id="RU361169"/>
    </source>
</evidence>
<evidence type="ECO:0000256" key="1">
    <source>
        <dbReference type="ARBA" id="ARBA00004613"/>
    </source>
</evidence>
<evidence type="ECO:0000256" key="8">
    <source>
        <dbReference type="ARBA" id="ARBA00023316"/>
    </source>
</evidence>
<proteinExistence type="inferred from homology"/>
<dbReference type="InterPro" id="IPR011050">
    <property type="entry name" value="Pectin_lyase_fold/virulence"/>
</dbReference>
<sequence>MPNSIEFPASDTLDLIKTHIRDACRLRRNNNLRLQRVVRPLISVSGTSITVTGVSNHLIAGNGPRCNSGKTYPKFFKAGSLTGSTITGLNIENNTPVQRSSIFPNNNILLDFITIDNSAGDSQGGHNTDAFDLGTSTAITTRNANVKN</sequence>
<keyword evidence="4" id="KW-0732">Signal</keyword>
<evidence type="ECO:0000256" key="5">
    <source>
        <dbReference type="ARBA" id="ARBA00022737"/>
    </source>
</evidence>
<keyword evidence="11" id="KW-1185">Reference proteome</keyword>